<dbReference type="AlphaFoldDB" id="A0A2A2HR63"/>
<evidence type="ECO:0000313" key="1">
    <source>
        <dbReference type="EMBL" id="PAV12001.1"/>
    </source>
</evidence>
<keyword evidence="2" id="KW-1185">Reference proteome</keyword>
<dbReference type="EMBL" id="LMVP01000379">
    <property type="protein sequence ID" value="PAV12001.1"/>
    <property type="molecule type" value="Genomic_DNA"/>
</dbReference>
<evidence type="ECO:0000313" key="2">
    <source>
        <dbReference type="Proteomes" id="UP000218164"/>
    </source>
</evidence>
<protein>
    <submittedName>
        <fullName evidence="1">Uncharacterized protein</fullName>
    </submittedName>
</protein>
<name>A0A2A2HR63_9EURY</name>
<sequence>MEKLIFNSFGTYFPKFVSDHSAVIITILKKLPTNIFRTDLIKNDVANMITTLFKKCLSANFFKKSLIKNP</sequence>
<reference evidence="1 2" key="1">
    <citation type="journal article" date="2017" name="BMC Genomics">
        <title>Genomic analysis of methanogenic archaea reveals a shift towards energy conservation.</title>
        <authorList>
            <person name="Gilmore S.P."/>
            <person name="Henske J.K."/>
            <person name="Sexton J.A."/>
            <person name="Solomon K.V."/>
            <person name="Seppala S."/>
            <person name="Yoo J.I."/>
            <person name="Huyett L.M."/>
            <person name="Pressman A."/>
            <person name="Cogan J.Z."/>
            <person name="Kivenson V."/>
            <person name="Peng X."/>
            <person name="Tan Y."/>
            <person name="Valentine D.L."/>
            <person name="O'Malley M.A."/>
        </authorList>
    </citation>
    <scope>NUCLEOTIDE SEQUENCE [LARGE SCALE GENOMIC DNA]</scope>
    <source>
        <strain evidence="1 2">MC-15</strain>
    </source>
</reference>
<organism evidence="1 2">
    <name type="scientific">Methanosarcina spelaei</name>
    <dbReference type="NCBI Taxonomy" id="1036679"/>
    <lineage>
        <taxon>Archaea</taxon>
        <taxon>Methanobacteriati</taxon>
        <taxon>Methanobacteriota</taxon>
        <taxon>Stenosarchaea group</taxon>
        <taxon>Methanomicrobia</taxon>
        <taxon>Methanosarcinales</taxon>
        <taxon>Methanosarcinaceae</taxon>
        <taxon>Methanosarcina</taxon>
    </lineage>
</organism>
<gene>
    <name evidence="1" type="ORF">ASJ81_08165</name>
</gene>
<accession>A0A2A2HR63</accession>
<dbReference type="Proteomes" id="UP000218164">
    <property type="component" value="Unassembled WGS sequence"/>
</dbReference>
<proteinExistence type="predicted"/>
<comment type="caution">
    <text evidence="1">The sequence shown here is derived from an EMBL/GenBank/DDBJ whole genome shotgun (WGS) entry which is preliminary data.</text>
</comment>